<sequence>MQSSLIFSLTGVTASGFTLCRQPPEPPLPALQNFLKAGNGGWRHRVNYWRGRGCIHGEELPYLFGAPLVGGFMHFSRNYTKSEVVLSETTMIYWSNFARTGFTDKLYLLTCAGEG</sequence>
<keyword evidence="5" id="KW-1185">Reference proteome</keyword>
<dbReference type="InterPro" id="IPR051093">
    <property type="entry name" value="Neuroligin/BSAL"/>
</dbReference>
<accession>A0AAV8YY52</accession>
<gene>
    <name evidence="4" type="ORF">NQ318_014369</name>
</gene>
<dbReference type="EMBL" id="JAPWTK010000027">
    <property type="protein sequence ID" value="KAJ8956949.1"/>
    <property type="molecule type" value="Genomic_DNA"/>
</dbReference>
<comment type="caution">
    <text evidence="4">The sequence shown here is derived from an EMBL/GenBank/DDBJ whole genome shotgun (WGS) entry which is preliminary data.</text>
</comment>
<evidence type="ECO:0000313" key="4">
    <source>
        <dbReference type="EMBL" id="KAJ8956949.1"/>
    </source>
</evidence>
<dbReference type="PANTHER" id="PTHR43903">
    <property type="entry name" value="NEUROLIGIN"/>
    <property type="match status" value="1"/>
</dbReference>
<feature type="domain" description="Carboxylesterase type B" evidence="3">
    <location>
        <begin position="52"/>
        <end position="102"/>
    </location>
</feature>
<organism evidence="4 5">
    <name type="scientific">Aromia moschata</name>
    <dbReference type="NCBI Taxonomy" id="1265417"/>
    <lineage>
        <taxon>Eukaryota</taxon>
        <taxon>Metazoa</taxon>
        <taxon>Ecdysozoa</taxon>
        <taxon>Arthropoda</taxon>
        <taxon>Hexapoda</taxon>
        <taxon>Insecta</taxon>
        <taxon>Pterygota</taxon>
        <taxon>Neoptera</taxon>
        <taxon>Endopterygota</taxon>
        <taxon>Coleoptera</taxon>
        <taxon>Polyphaga</taxon>
        <taxon>Cucujiformia</taxon>
        <taxon>Chrysomeloidea</taxon>
        <taxon>Cerambycidae</taxon>
        <taxon>Cerambycinae</taxon>
        <taxon>Callichromatini</taxon>
        <taxon>Aromia</taxon>
    </lineage>
</organism>
<dbReference type="InterPro" id="IPR029058">
    <property type="entry name" value="AB_hydrolase_fold"/>
</dbReference>
<dbReference type="Pfam" id="PF00135">
    <property type="entry name" value="COesterase"/>
    <property type="match status" value="1"/>
</dbReference>
<keyword evidence="2" id="KW-0325">Glycoprotein</keyword>
<dbReference type="Proteomes" id="UP001162162">
    <property type="component" value="Unassembled WGS sequence"/>
</dbReference>
<name>A0AAV8YY52_9CUCU</name>
<dbReference type="Gene3D" id="3.40.50.1820">
    <property type="entry name" value="alpha/beta hydrolase"/>
    <property type="match status" value="1"/>
</dbReference>
<dbReference type="SUPFAM" id="SSF53474">
    <property type="entry name" value="alpha/beta-Hydrolases"/>
    <property type="match status" value="1"/>
</dbReference>
<proteinExistence type="inferred from homology"/>
<dbReference type="AlphaFoldDB" id="A0AAV8YY52"/>
<evidence type="ECO:0000256" key="1">
    <source>
        <dbReference type="ARBA" id="ARBA00005964"/>
    </source>
</evidence>
<evidence type="ECO:0000313" key="5">
    <source>
        <dbReference type="Proteomes" id="UP001162162"/>
    </source>
</evidence>
<evidence type="ECO:0000256" key="2">
    <source>
        <dbReference type="ARBA" id="ARBA00023180"/>
    </source>
</evidence>
<reference evidence="4" key="1">
    <citation type="journal article" date="2023" name="Insect Mol. Biol.">
        <title>Genome sequencing provides insights into the evolution of gene families encoding plant cell wall-degrading enzymes in longhorned beetles.</title>
        <authorList>
            <person name="Shin N.R."/>
            <person name="Okamura Y."/>
            <person name="Kirsch R."/>
            <person name="Pauchet Y."/>
        </authorList>
    </citation>
    <scope>NUCLEOTIDE SEQUENCE</scope>
    <source>
        <strain evidence="4">AMC_N1</strain>
    </source>
</reference>
<dbReference type="InterPro" id="IPR002018">
    <property type="entry name" value="CarbesteraseB"/>
</dbReference>
<comment type="similarity">
    <text evidence="1">Belongs to the type-B carboxylesterase/lipase family.</text>
</comment>
<evidence type="ECO:0000259" key="3">
    <source>
        <dbReference type="Pfam" id="PF00135"/>
    </source>
</evidence>
<protein>
    <recommendedName>
        <fullName evidence="3">Carboxylesterase type B domain-containing protein</fullName>
    </recommendedName>
</protein>